<keyword evidence="1" id="KW-0812">Transmembrane</keyword>
<dbReference type="Proteomes" id="UP001143391">
    <property type="component" value="Unassembled WGS sequence"/>
</dbReference>
<keyword evidence="1" id="KW-1133">Transmembrane helix</keyword>
<evidence type="ECO:0000313" key="2">
    <source>
        <dbReference type="EMBL" id="MDF0750739.1"/>
    </source>
</evidence>
<proteinExistence type="predicted"/>
<accession>A0ABT5YAZ5</accession>
<feature type="transmembrane region" description="Helical" evidence="1">
    <location>
        <begin position="98"/>
        <end position="127"/>
    </location>
</feature>
<sequence>MTAGGGAFVRLVSRNSIATLVAVAIIVLLCWWYLVEMAAGMGAVDVGEVMAFRAWTPSYFVMMFVMWTIMMIAMMFPSATPMILLYRQVAIKNHLSHAATGTALFIGGYVVIWMVFSLVATVLQWLLEQWALLSPMMRSQDQVFSGAMLIFAGLYQWSPWKNACLRHCRGPFFFITRHWRSGLDGAFRMGLIHGGYCLGCCCALMALLFVGGVMDLMVIAVIAIVVLLEKLMPGGERLARCLGTAAVVLGGGLVGFSLA</sequence>
<evidence type="ECO:0000256" key="1">
    <source>
        <dbReference type="SAM" id="Phobius"/>
    </source>
</evidence>
<evidence type="ECO:0000313" key="3">
    <source>
        <dbReference type="Proteomes" id="UP001143391"/>
    </source>
</evidence>
<feature type="transmembrane region" description="Helical" evidence="1">
    <location>
        <begin position="238"/>
        <end position="258"/>
    </location>
</feature>
<keyword evidence="3" id="KW-1185">Reference proteome</keyword>
<feature type="transmembrane region" description="Helical" evidence="1">
    <location>
        <begin position="59"/>
        <end position="86"/>
    </location>
</feature>
<organism evidence="2 3">
    <name type="scientific">Marinobacter iranensis</name>
    <dbReference type="NCBI Taxonomy" id="2962607"/>
    <lineage>
        <taxon>Bacteria</taxon>
        <taxon>Pseudomonadati</taxon>
        <taxon>Pseudomonadota</taxon>
        <taxon>Gammaproteobacteria</taxon>
        <taxon>Pseudomonadales</taxon>
        <taxon>Marinobacteraceae</taxon>
        <taxon>Marinobacter</taxon>
    </lineage>
</organism>
<reference evidence="2" key="1">
    <citation type="submission" date="2022-07" db="EMBL/GenBank/DDBJ databases">
        <title>Marinobacter iranensis a new bacterium isolate from a hipersaline lake in Iran.</title>
        <authorList>
            <person name="Mohammad A.M.A."/>
            <person name="Cristina S.-P."/>
            <person name="Antonio V."/>
        </authorList>
    </citation>
    <scope>NUCLEOTIDE SEQUENCE</scope>
    <source>
        <strain evidence="2">71-i</strain>
    </source>
</reference>
<keyword evidence="1" id="KW-0472">Membrane</keyword>
<gene>
    <name evidence="2" type="ORF">NLU14_10910</name>
</gene>
<comment type="caution">
    <text evidence="2">The sequence shown here is derived from an EMBL/GenBank/DDBJ whole genome shotgun (WGS) entry which is preliminary data.</text>
</comment>
<protein>
    <submittedName>
        <fullName evidence="2">DUF2182 domain-containing protein</fullName>
    </submittedName>
</protein>
<feature type="transmembrane region" description="Helical" evidence="1">
    <location>
        <begin position="12"/>
        <end position="34"/>
    </location>
</feature>
<dbReference type="InterPro" id="IPR018688">
    <property type="entry name" value="PpoB2-like"/>
</dbReference>
<feature type="transmembrane region" description="Helical" evidence="1">
    <location>
        <begin position="193"/>
        <end position="226"/>
    </location>
</feature>
<dbReference type="RefSeq" id="WP_275706338.1">
    <property type="nucleotide sequence ID" value="NZ_JANCMW010000006.1"/>
</dbReference>
<dbReference type="EMBL" id="JANCMW010000006">
    <property type="protein sequence ID" value="MDF0750739.1"/>
    <property type="molecule type" value="Genomic_DNA"/>
</dbReference>
<dbReference type="Pfam" id="PF09948">
    <property type="entry name" value="PpoB2"/>
    <property type="match status" value="1"/>
</dbReference>
<name>A0ABT5YAZ5_9GAMM</name>